<reference evidence="1 2" key="1">
    <citation type="submission" date="2019-10" db="EMBL/GenBank/DDBJ databases">
        <title>Complete genome sequence of Variovorax paradoxus 5C-2.</title>
        <authorList>
            <person name="Gogoleva N.E."/>
            <person name="Balkin A.S."/>
        </authorList>
    </citation>
    <scope>NUCLEOTIDE SEQUENCE [LARGE SCALE GENOMIC DNA]</scope>
    <source>
        <strain evidence="1 2">5C-2</strain>
    </source>
</reference>
<organism evidence="1 2">
    <name type="scientific">Variovorax paradoxus</name>
    <dbReference type="NCBI Taxonomy" id="34073"/>
    <lineage>
        <taxon>Bacteria</taxon>
        <taxon>Pseudomonadati</taxon>
        <taxon>Pseudomonadota</taxon>
        <taxon>Betaproteobacteria</taxon>
        <taxon>Burkholderiales</taxon>
        <taxon>Comamonadaceae</taxon>
        <taxon>Variovorax</taxon>
    </lineage>
</organism>
<gene>
    <name evidence="1" type="ORF">GFK26_18180</name>
</gene>
<dbReference type="Proteomes" id="UP000326780">
    <property type="component" value="Chromosome"/>
</dbReference>
<evidence type="ECO:0000313" key="1">
    <source>
        <dbReference type="EMBL" id="QFZ84557.1"/>
    </source>
</evidence>
<evidence type="ECO:0000313" key="2">
    <source>
        <dbReference type="Proteomes" id="UP000326780"/>
    </source>
</evidence>
<protein>
    <submittedName>
        <fullName evidence="1">Uncharacterized protein</fullName>
    </submittedName>
</protein>
<proteinExistence type="predicted"/>
<sequence length="137" mass="15168">MLTEKIKVTPQQRANALEALNVMWPSVPPENVFPALRDWRGAGEEFAVPPSCGTLACFGGWAEWWPEFRRQAGLAPDTGTMTWGDVVELFGPPRHSQMDILPAMRGGHPADEGFTGTDHELVSNRLRWIIQNSEVAG</sequence>
<name>A0A5Q0M6X5_VARPD</name>
<dbReference type="AlphaFoldDB" id="A0A5Q0M6X5"/>
<dbReference type="EMBL" id="CP045644">
    <property type="protein sequence ID" value="QFZ84557.1"/>
    <property type="molecule type" value="Genomic_DNA"/>
</dbReference>
<accession>A0A5Q0M6X5</accession>
<dbReference type="RefSeq" id="WP_153283176.1">
    <property type="nucleotide sequence ID" value="NZ_CP045644.1"/>
</dbReference>